<dbReference type="Proteomes" id="UP000092659">
    <property type="component" value="Chromosome"/>
</dbReference>
<dbReference type="InterPro" id="IPR013595">
    <property type="entry name" value="Pept_S33_TAP-like_C"/>
</dbReference>
<accession>A0A1B1BD71</accession>
<evidence type="ECO:0000313" key="6">
    <source>
        <dbReference type="EMBL" id="ANP56783.1"/>
    </source>
</evidence>
<dbReference type="KEGG" id="sgs:AVL59_26145"/>
<feature type="domain" description="Peptidase S33 tripeptidyl aminopeptidase-like C-terminal" evidence="5">
    <location>
        <begin position="417"/>
        <end position="516"/>
    </location>
</feature>
<dbReference type="Gene3D" id="3.40.50.1820">
    <property type="entry name" value="alpha/beta hydrolase"/>
    <property type="match status" value="1"/>
</dbReference>
<dbReference type="InterPro" id="IPR006311">
    <property type="entry name" value="TAT_signal"/>
</dbReference>
<keyword evidence="2 4" id="KW-0732">Signal</keyword>
<dbReference type="ESTHER" id="9actn-a0a1b1bd71">
    <property type="family name" value="Tiancimycin-TnmK-Tripeptidase-HIP"/>
</dbReference>
<sequence>MATSLQPARATTARRAALGLAATALALTALPVTAVAARAAAPDPLARYHHQHLTWKSCLLGPHDATGKELEQAGARCADVTVPLNYADPGGRTITVALSRIRATDTAHRVGPLLLNGGGPGGQTIGDPPWVRKAMKNVGRRYDVVGMDPRFVGRSTPLDCHWPTGSVFRGAGRDRAGFDRVAAFSEDLARRCRTHAGDVLPYATTRNTARDMDVVRAALGERRISYLGYSYGSYLGEVYTTMFPGRTDRVVLDGVIDPDRYGPRLLRGVGPANRHALDGWASWTAARDTTYGLGRTRAAVLASVNRVQAAAARTPLRLGEYRVDEHVAPIVLFNGLSQDNDSAYGDFARGMRDMLRAANGQRVTPSPWLADVLKFELTGSESPYGSVQTSILCGDAFAPHDPEVYWRDVRRARAQDPLFGPVTNNLNACAFWDRPRERPTTVRRDLPALLVNATGDPRTIYEGATTVHREWRSSRLVTLRGADQHAVFGVYGSRCADATVNAYLATGRLPATDITCAARAR</sequence>
<dbReference type="AlphaFoldDB" id="A0A1B1BD71"/>
<dbReference type="STRING" id="68214.AVL59_26145"/>
<dbReference type="PANTHER" id="PTHR43248">
    <property type="entry name" value="2-SUCCINYL-6-HYDROXY-2,4-CYCLOHEXADIENE-1-CARBOXYLATE SYNTHASE"/>
    <property type="match status" value="1"/>
</dbReference>
<dbReference type="SUPFAM" id="SSF53474">
    <property type="entry name" value="alpha/beta-Hydrolases"/>
    <property type="match status" value="1"/>
</dbReference>
<organism evidence="6 7">
    <name type="scientific">Streptomyces griseochromogenes</name>
    <dbReference type="NCBI Taxonomy" id="68214"/>
    <lineage>
        <taxon>Bacteria</taxon>
        <taxon>Bacillati</taxon>
        <taxon>Actinomycetota</taxon>
        <taxon>Actinomycetes</taxon>
        <taxon>Kitasatosporales</taxon>
        <taxon>Streptomycetaceae</taxon>
        <taxon>Streptomyces</taxon>
    </lineage>
</organism>
<name>A0A1B1BD71_9ACTN</name>
<evidence type="ECO:0000256" key="3">
    <source>
        <dbReference type="ARBA" id="ARBA00022801"/>
    </source>
</evidence>
<dbReference type="PANTHER" id="PTHR43248:SF29">
    <property type="entry name" value="TRIPEPTIDYL AMINOPEPTIDASE"/>
    <property type="match status" value="1"/>
</dbReference>
<gene>
    <name evidence="6" type="ORF">AVL59_26145</name>
</gene>
<dbReference type="GO" id="GO:0016787">
    <property type="term" value="F:hydrolase activity"/>
    <property type="evidence" value="ECO:0007669"/>
    <property type="project" value="UniProtKB-KW"/>
</dbReference>
<feature type="chain" id="PRO_5008519810" evidence="4">
    <location>
        <begin position="37"/>
        <end position="521"/>
    </location>
</feature>
<feature type="signal peptide" evidence="4">
    <location>
        <begin position="1"/>
        <end position="36"/>
    </location>
</feature>
<dbReference type="PROSITE" id="PS51318">
    <property type="entry name" value="TAT"/>
    <property type="match status" value="1"/>
</dbReference>
<protein>
    <submittedName>
        <fullName evidence="6">Hydrolase</fullName>
    </submittedName>
</protein>
<evidence type="ECO:0000256" key="1">
    <source>
        <dbReference type="ARBA" id="ARBA00010088"/>
    </source>
</evidence>
<evidence type="ECO:0000259" key="5">
    <source>
        <dbReference type="Pfam" id="PF08386"/>
    </source>
</evidence>
<dbReference type="Pfam" id="PF08386">
    <property type="entry name" value="Abhydrolase_4"/>
    <property type="match status" value="1"/>
</dbReference>
<reference evidence="6 7" key="1">
    <citation type="submission" date="2016-06" db="EMBL/GenBank/DDBJ databases">
        <title>Complete genome sequence of Streptomyces griseochromogenes ATCC 14511, the Blasticidin S producer.</title>
        <authorList>
            <person name="Wu L."/>
        </authorList>
    </citation>
    <scope>NUCLEOTIDE SEQUENCE [LARGE SCALE GENOMIC DNA]</scope>
    <source>
        <strain evidence="6 7">ATCC 14511</strain>
    </source>
</reference>
<evidence type="ECO:0000256" key="2">
    <source>
        <dbReference type="ARBA" id="ARBA00022729"/>
    </source>
</evidence>
<evidence type="ECO:0000256" key="4">
    <source>
        <dbReference type="SAM" id="SignalP"/>
    </source>
</evidence>
<dbReference type="EMBL" id="CP016279">
    <property type="protein sequence ID" value="ANP56783.1"/>
    <property type="molecule type" value="Genomic_DNA"/>
</dbReference>
<dbReference type="InterPro" id="IPR051601">
    <property type="entry name" value="Serine_prot/Carboxylest_S33"/>
</dbReference>
<dbReference type="OrthoDB" id="4447445at2"/>
<dbReference type="InterPro" id="IPR029058">
    <property type="entry name" value="AB_hydrolase_fold"/>
</dbReference>
<evidence type="ECO:0000313" key="7">
    <source>
        <dbReference type="Proteomes" id="UP000092659"/>
    </source>
</evidence>
<comment type="similarity">
    <text evidence="1">Belongs to the peptidase S33 family.</text>
</comment>
<proteinExistence type="inferred from homology"/>
<keyword evidence="3 6" id="KW-0378">Hydrolase</keyword>